<evidence type="ECO:0000313" key="2">
    <source>
        <dbReference type="Proteomes" id="UP001597110"/>
    </source>
</evidence>
<reference evidence="2" key="1">
    <citation type="journal article" date="2019" name="Int. J. Syst. Evol. Microbiol.">
        <title>The Global Catalogue of Microorganisms (GCM) 10K type strain sequencing project: providing services to taxonomists for standard genome sequencing and annotation.</title>
        <authorList>
            <consortium name="The Broad Institute Genomics Platform"/>
            <consortium name="The Broad Institute Genome Sequencing Center for Infectious Disease"/>
            <person name="Wu L."/>
            <person name="Ma J."/>
        </authorList>
    </citation>
    <scope>NUCLEOTIDE SEQUENCE [LARGE SCALE GENOMIC DNA]</scope>
    <source>
        <strain evidence="2">CCUG 55585</strain>
    </source>
</reference>
<protein>
    <submittedName>
        <fullName evidence="1">Nuclear transport factor 2 family protein</fullName>
    </submittedName>
</protein>
<gene>
    <name evidence="1" type="ORF">ACFQ0E_14390</name>
</gene>
<accession>A0ABW2YEX2</accession>
<keyword evidence="2" id="KW-1185">Reference proteome</keyword>
<dbReference type="Gene3D" id="3.10.450.50">
    <property type="match status" value="1"/>
</dbReference>
<proteinExistence type="predicted"/>
<dbReference type="InterPro" id="IPR039437">
    <property type="entry name" value="FrzH/put_lumazine-bd"/>
</dbReference>
<dbReference type="InterPro" id="IPR032710">
    <property type="entry name" value="NTF2-like_dom_sf"/>
</dbReference>
<dbReference type="SUPFAM" id="SSF54427">
    <property type="entry name" value="NTF2-like"/>
    <property type="match status" value="1"/>
</dbReference>
<dbReference type="Proteomes" id="UP001597110">
    <property type="component" value="Unassembled WGS sequence"/>
</dbReference>
<dbReference type="RefSeq" id="WP_386824963.1">
    <property type="nucleotide sequence ID" value="NZ_JBHTIF010000003.1"/>
</dbReference>
<sequence length="141" mass="15265">MSSLWRAMSHEAGAAADVVTLRGIFHADAVIFGSRVREGHPSLRRSSAGDFLKALEPVGEAGFHECEIARDIETYDRFATVYSVVESRTDASAKTPDFTGVNSLQLYRDDDGWKIVSLYYHVGPAGLSIPGADGRSGNCLD</sequence>
<organism evidence="1 2">
    <name type="scientific">Lysobacter brunescens</name>
    <dbReference type="NCBI Taxonomy" id="262323"/>
    <lineage>
        <taxon>Bacteria</taxon>
        <taxon>Pseudomonadati</taxon>
        <taxon>Pseudomonadota</taxon>
        <taxon>Gammaproteobacteria</taxon>
        <taxon>Lysobacterales</taxon>
        <taxon>Lysobacteraceae</taxon>
        <taxon>Lysobacter</taxon>
    </lineage>
</organism>
<name>A0ABW2YEX2_9GAMM</name>
<evidence type="ECO:0000313" key="1">
    <source>
        <dbReference type="EMBL" id="MFD0726785.1"/>
    </source>
</evidence>
<dbReference type="EMBL" id="JBHTIF010000003">
    <property type="protein sequence ID" value="MFD0726785.1"/>
    <property type="molecule type" value="Genomic_DNA"/>
</dbReference>
<comment type="caution">
    <text evidence="1">The sequence shown here is derived from an EMBL/GenBank/DDBJ whole genome shotgun (WGS) entry which is preliminary data.</text>
</comment>
<dbReference type="Pfam" id="PF12893">
    <property type="entry name" value="Lumazine_bd_2"/>
    <property type="match status" value="1"/>
</dbReference>